<keyword evidence="3" id="KW-1185">Reference proteome</keyword>
<feature type="compositionally biased region" description="Polar residues" evidence="1">
    <location>
        <begin position="16"/>
        <end position="33"/>
    </location>
</feature>
<name>L7KNP3_9ACTN</name>
<gene>
    <name evidence="2" type="ORF">GOACH_22_00520</name>
</gene>
<evidence type="ECO:0000256" key="1">
    <source>
        <dbReference type="SAM" id="MobiDB-lite"/>
    </source>
</evidence>
<feature type="region of interest" description="Disordered" evidence="1">
    <location>
        <begin position="68"/>
        <end position="88"/>
    </location>
</feature>
<feature type="region of interest" description="Disordered" evidence="1">
    <location>
        <begin position="1"/>
        <end position="37"/>
    </location>
</feature>
<dbReference type="Proteomes" id="UP000010988">
    <property type="component" value="Unassembled WGS sequence"/>
</dbReference>
<dbReference type="eggNOG" id="COG0323">
    <property type="taxonomic scope" value="Bacteria"/>
</dbReference>
<proteinExistence type="predicted"/>
<dbReference type="EMBL" id="BANR01000022">
    <property type="protein sequence ID" value="GAC50254.1"/>
    <property type="molecule type" value="Genomic_DNA"/>
</dbReference>
<evidence type="ECO:0000313" key="2">
    <source>
        <dbReference type="EMBL" id="GAC50254.1"/>
    </source>
</evidence>
<dbReference type="STRING" id="1220583.GOACH_22_00520"/>
<reference evidence="2 3" key="1">
    <citation type="submission" date="2012-12" db="EMBL/GenBank/DDBJ databases">
        <title>Whole genome shotgun sequence of Gordonia aichiensis NBRC 108223.</title>
        <authorList>
            <person name="Isaki-Nakamura S."/>
            <person name="Hosoyama A."/>
            <person name="Tsuchikane K."/>
            <person name="Ando Y."/>
            <person name="Baba S."/>
            <person name="Ohji S."/>
            <person name="Hamada M."/>
            <person name="Tamura T."/>
            <person name="Yamazoe A."/>
            <person name="Yamazaki S."/>
            <person name="Fujita N."/>
        </authorList>
    </citation>
    <scope>NUCLEOTIDE SEQUENCE [LARGE SCALE GENOMIC DNA]</scope>
    <source>
        <strain evidence="2 3">NBRC 108223</strain>
    </source>
</reference>
<evidence type="ECO:0008006" key="4">
    <source>
        <dbReference type="Google" id="ProtNLM"/>
    </source>
</evidence>
<dbReference type="AlphaFoldDB" id="L7KNP3"/>
<comment type="caution">
    <text evidence="2">The sequence shown here is derived from an EMBL/GenBank/DDBJ whole genome shotgun (WGS) entry which is preliminary data.</text>
</comment>
<accession>L7KNP3</accession>
<organism evidence="2 3">
    <name type="scientific">Gordonia aichiensis NBRC 108223</name>
    <dbReference type="NCBI Taxonomy" id="1220583"/>
    <lineage>
        <taxon>Bacteria</taxon>
        <taxon>Bacillati</taxon>
        <taxon>Actinomycetota</taxon>
        <taxon>Actinomycetes</taxon>
        <taxon>Mycobacteriales</taxon>
        <taxon>Gordoniaceae</taxon>
        <taxon>Gordonia</taxon>
    </lineage>
</organism>
<feature type="compositionally biased region" description="Polar residues" evidence="1">
    <location>
        <begin position="68"/>
        <end position="83"/>
    </location>
</feature>
<sequence length="585" mass="66356">MPEEVKSSFGHLGGSWKQTAKKSPNINRQLNGRNGQGRIRGFALGDLIKWTTTARNTPGELKRSVISGSVNDPTNFESDTQPTLPGDTAGTVFEAINPPKYITRIEAKSAVGRLTTTFSVFLTENPDVKILFKGDELDPTAAERHRFEKELVEFKNDKNQIPKLRIIEWHEAAERAIHLCDTKGTIRTSVHPNIHTPGLEYTAFILWDHFNDLSDEELAAAELDGPVSDVVTAARKEIKEYFKDRDAARREEQVKLWVDDGIYPYDKDPEDELQRLERETFDFVATTIARKLPKSEKQQRGMLALLKTTVANSPDETMQVLESVMGLPKHEVKRLASLLDRTQITQLIEANTKLVNRLDFLQALKQMVFDPETNKSTQERTQLHAMLEKNTWVFGEEYDLMASDRSLDTVLDRYMAHIEGVATKPKPVRRADGSVGRVDMMLGQSRPAVGRNDYLVVELKRPSVTISAKEVNQIKSYADAVTSDAQFKGRKSHWDFVLVSTKIDRLTTKDIQDNPLGLLADWRDQDPPARIWVKTWAQIIDERADQLRFFKDALNHDASREHAIDYVNKHFAEETVPDKLRAAGA</sequence>
<protein>
    <recommendedName>
        <fullName evidence="4">Type I restriction enzyme R protein N-terminal domain-containing protein</fullName>
    </recommendedName>
</protein>
<evidence type="ECO:0000313" key="3">
    <source>
        <dbReference type="Proteomes" id="UP000010988"/>
    </source>
</evidence>